<dbReference type="CDD" id="cd01638">
    <property type="entry name" value="CysQ"/>
    <property type="match status" value="1"/>
</dbReference>
<evidence type="ECO:0000256" key="7">
    <source>
        <dbReference type="ARBA" id="ARBA00022842"/>
    </source>
</evidence>
<evidence type="ECO:0000256" key="10">
    <source>
        <dbReference type="PIRSR" id="PIRSR600760-2"/>
    </source>
</evidence>
<name>A0A0F6RCF5_9GAMM</name>
<feature type="binding site" evidence="10">
    <location>
        <position position="225"/>
    </location>
    <ligand>
        <name>Mg(2+)</name>
        <dbReference type="ChEBI" id="CHEBI:18420"/>
        <label>1</label>
        <note>catalytic</note>
    </ligand>
</feature>
<dbReference type="NCBIfam" id="TIGR01331">
    <property type="entry name" value="bisphos_cysQ"/>
    <property type="match status" value="1"/>
</dbReference>
<dbReference type="InterPro" id="IPR020583">
    <property type="entry name" value="Inositol_monoP_metal-BS"/>
</dbReference>
<evidence type="ECO:0000313" key="11">
    <source>
        <dbReference type="EMBL" id="AKE52358.1"/>
    </source>
</evidence>
<comment type="cofactor">
    <cofactor evidence="9 10">
        <name>Mg(2+)</name>
        <dbReference type="ChEBI" id="CHEBI:18420"/>
    </cofactor>
</comment>
<dbReference type="Gene3D" id="3.40.190.80">
    <property type="match status" value="1"/>
</dbReference>
<dbReference type="GO" id="GO:0050427">
    <property type="term" value="P:3'-phosphoadenosine 5'-phosphosulfate metabolic process"/>
    <property type="evidence" value="ECO:0007669"/>
    <property type="project" value="TreeGrafter"/>
</dbReference>
<dbReference type="PROSITE" id="PS00629">
    <property type="entry name" value="IMP_1"/>
    <property type="match status" value="1"/>
</dbReference>
<evidence type="ECO:0000313" key="12">
    <source>
        <dbReference type="Proteomes" id="UP000034071"/>
    </source>
</evidence>
<feature type="binding site" evidence="9">
    <location>
        <position position="95"/>
    </location>
    <ligand>
        <name>Mg(2+)</name>
        <dbReference type="ChEBI" id="CHEBI:18420"/>
        <label>1</label>
    </ligand>
</feature>
<evidence type="ECO:0000256" key="3">
    <source>
        <dbReference type="ARBA" id="ARBA00022475"/>
    </source>
</evidence>
<feature type="binding site" evidence="9">
    <location>
        <position position="98"/>
    </location>
    <ligand>
        <name>Mg(2+)</name>
        <dbReference type="ChEBI" id="CHEBI:18420"/>
        <label>2</label>
    </ligand>
</feature>
<dbReference type="InterPro" id="IPR006240">
    <property type="entry name" value="CysQ"/>
</dbReference>
<dbReference type="PRINTS" id="PR00377">
    <property type="entry name" value="IMPHPHTASES"/>
</dbReference>
<reference evidence="11 12" key="1">
    <citation type="submission" date="2015-02" db="EMBL/GenBank/DDBJ databases">
        <title>Complete genome sequence of Kangiella geojedonensis strain YCS-5T.</title>
        <authorList>
            <person name="Kim K.M."/>
        </authorList>
    </citation>
    <scope>NUCLEOTIDE SEQUENCE [LARGE SCALE GENOMIC DNA]</scope>
    <source>
        <strain evidence="11 12">YCS-5</strain>
    </source>
</reference>
<dbReference type="PANTHER" id="PTHR43028">
    <property type="entry name" value="3'(2'),5'-BISPHOSPHATE NUCLEOTIDASE 1"/>
    <property type="match status" value="1"/>
</dbReference>
<evidence type="ECO:0000256" key="8">
    <source>
        <dbReference type="ARBA" id="ARBA00023136"/>
    </source>
</evidence>
<dbReference type="AlphaFoldDB" id="A0A0F6RCF5"/>
<feature type="binding site" evidence="9">
    <location>
        <position position="225"/>
    </location>
    <ligand>
        <name>substrate</name>
    </ligand>
</feature>
<dbReference type="PATRIC" id="fig|914150.5.peg.1426"/>
<dbReference type="SUPFAM" id="SSF56655">
    <property type="entry name" value="Carbohydrate phosphatase"/>
    <property type="match status" value="1"/>
</dbReference>
<keyword evidence="5 9" id="KW-0479">Metal-binding</keyword>
<protein>
    <recommendedName>
        <fullName evidence="9">3'(2'),5'-bisphosphate nucleotidase CysQ</fullName>
        <ecNumber evidence="9">3.1.3.7</ecNumber>
    </recommendedName>
    <alternativeName>
        <fullName evidence="9">3'(2'),5-bisphosphonucleoside 3'(2')-phosphohydrolase</fullName>
    </alternativeName>
    <alternativeName>
        <fullName evidence="9">3'-phosphoadenosine 5'-phosphate phosphatase</fullName>
        <shortName evidence="9">PAP phosphatase</shortName>
    </alternativeName>
</protein>
<dbReference type="Proteomes" id="UP000034071">
    <property type="component" value="Chromosome"/>
</dbReference>
<dbReference type="InterPro" id="IPR000760">
    <property type="entry name" value="Inositol_monophosphatase-like"/>
</dbReference>
<feature type="binding site" evidence="9">
    <location>
        <position position="97"/>
    </location>
    <ligand>
        <name>Mg(2+)</name>
        <dbReference type="ChEBI" id="CHEBI:18420"/>
        <label>1</label>
    </ligand>
</feature>
<keyword evidence="8 9" id="KW-0472">Membrane</keyword>
<dbReference type="STRING" id="914150.TQ33_1409"/>
<evidence type="ECO:0000256" key="9">
    <source>
        <dbReference type="HAMAP-Rule" id="MF_02095"/>
    </source>
</evidence>
<comment type="similarity">
    <text evidence="2 9">Belongs to the inositol monophosphatase superfamily. CysQ family.</text>
</comment>
<feature type="binding site" evidence="9">
    <location>
        <position position="95"/>
    </location>
    <ligand>
        <name>Mg(2+)</name>
        <dbReference type="ChEBI" id="CHEBI:18420"/>
        <label>2</label>
    </ligand>
</feature>
<dbReference type="HAMAP" id="MF_02095">
    <property type="entry name" value="CysQ"/>
    <property type="match status" value="1"/>
</dbReference>
<dbReference type="FunFam" id="3.30.540.10:FF:000007">
    <property type="entry name" value="3'(2'),5'-bisphosphate nucleotidase CysQ"/>
    <property type="match status" value="1"/>
</dbReference>
<keyword evidence="4 9" id="KW-0997">Cell inner membrane</keyword>
<dbReference type="GO" id="GO:0000287">
    <property type="term" value="F:magnesium ion binding"/>
    <property type="evidence" value="ECO:0007669"/>
    <property type="project" value="UniProtKB-UniRule"/>
</dbReference>
<comment type="subcellular location">
    <subcellularLocation>
        <location evidence="9">Cell inner membrane</location>
        <topology evidence="9">Peripheral membrane protein</topology>
        <orientation evidence="9">Cytoplasmic side</orientation>
    </subcellularLocation>
</comment>
<feature type="binding site" evidence="9">
    <location>
        <position position="225"/>
    </location>
    <ligand>
        <name>Mg(2+)</name>
        <dbReference type="ChEBI" id="CHEBI:18420"/>
        <label>2</label>
    </ligand>
</feature>
<dbReference type="Pfam" id="PF00459">
    <property type="entry name" value="Inositol_P"/>
    <property type="match status" value="1"/>
</dbReference>
<sequence>MDNWMESRLLNDDLIRDVNNIAVEAGQSAMSIYGKDFNVQEKSDHSPLTEADLASHSCIVNALKKLTPSIPILSEESADIPWTERQSWEHYWLIDPLDGTKEFIKRNGEFTVNIALVSNGKPIFGVVYAPVNEIIYFGGIGANGKSLGAWKQLGHNKEPISVSSQVHKPIRIVSSRSHQSGEMQSYLTKFKDYELVPVGSSLKICLVAEGKADLYPRLGPTSEWDTAAAHAILLAAGGKCVTYEKHNELMYNIKESLLNPYFIVQGPQL</sequence>
<feature type="binding site" evidence="9">
    <location>
        <position position="75"/>
    </location>
    <ligand>
        <name>substrate</name>
    </ligand>
</feature>
<evidence type="ECO:0000256" key="4">
    <source>
        <dbReference type="ARBA" id="ARBA00022519"/>
    </source>
</evidence>
<feature type="binding site" evidence="10">
    <location>
        <position position="75"/>
    </location>
    <ligand>
        <name>Mg(2+)</name>
        <dbReference type="ChEBI" id="CHEBI:18420"/>
        <label>1</label>
        <note>catalytic</note>
    </ligand>
</feature>
<organism evidence="11 12">
    <name type="scientific">Kangiella geojedonensis</name>
    <dbReference type="NCBI Taxonomy" id="914150"/>
    <lineage>
        <taxon>Bacteria</taxon>
        <taxon>Pseudomonadati</taxon>
        <taxon>Pseudomonadota</taxon>
        <taxon>Gammaproteobacteria</taxon>
        <taxon>Kangiellales</taxon>
        <taxon>Kangiellaceae</taxon>
        <taxon>Kangiella</taxon>
    </lineage>
</organism>
<feature type="binding site" evidence="10">
    <location>
        <position position="97"/>
    </location>
    <ligand>
        <name>Mg(2+)</name>
        <dbReference type="ChEBI" id="CHEBI:18420"/>
        <label>1</label>
        <note>catalytic</note>
    </ligand>
</feature>
<keyword evidence="7 9" id="KW-0460">Magnesium</keyword>
<dbReference type="FunFam" id="3.40.190.80:FF:000005">
    <property type="entry name" value="3'(2'),5'-bisphosphate nucleotidase CysQ"/>
    <property type="match status" value="1"/>
</dbReference>
<dbReference type="HOGENOM" id="CLU_044118_3_0_6"/>
<dbReference type="RefSeq" id="WP_084616942.1">
    <property type="nucleotide sequence ID" value="NZ_CP010975.1"/>
</dbReference>
<keyword evidence="6 9" id="KW-0378">Hydrolase</keyword>
<evidence type="ECO:0000256" key="1">
    <source>
        <dbReference type="ARBA" id="ARBA00001625"/>
    </source>
</evidence>
<proteinExistence type="inferred from homology"/>
<dbReference type="InterPro" id="IPR020550">
    <property type="entry name" value="Inositol_monophosphatase_CS"/>
</dbReference>
<feature type="binding site" evidence="9">
    <location>
        <begin position="97"/>
        <end position="100"/>
    </location>
    <ligand>
        <name>substrate</name>
    </ligand>
</feature>
<evidence type="ECO:0000256" key="6">
    <source>
        <dbReference type="ARBA" id="ARBA00022801"/>
    </source>
</evidence>
<evidence type="ECO:0000256" key="5">
    <source>
        <dbReference type="ARBA" id="ARBA00022723"/>
    </source>
</evidence>
<comment type="catalytic activity">
    <reaction evidence="1 9">
        <text>adenosine 3',5'-bisphosphate + H2O = AMP + phosphate</text>
        <dbReference type="Rhea" id="RHEA:10040"/>
        <dbReference type="ChEBI" id="CHEBI:15377"/>
        <dbReference type="ChEBI" id="CHEBI:43474"/>
        <dbReference type="ChEBI" id="CHEBI:58343"/>
        <dbReference type="ChEBI" id="CHEBI:456215"/>
        <dbReference type="EC" id="3.1.3.7"/>
    </reaction>
</comment>
<dbReference type="GO" id="GO:0000103">
    <property type="term" value="P:sulfate assimilation"/>
    <property type="evidence" value="ECO:0007669"/>
    <property type="project" value="TreeGrafter"/>
</dbReference>
<dbReference type="GO" id="GO:0008441">
    <property type="term" value="F:3'(2'),5'-bisphosphate nucleotidase activity"/>
    <property type="evidence" value="ECO:0007669"/>
    <property type="project" value="UniProtKB-UniRule"/>
</dbReference>
<feature type="binding site" evidence="9">
    <location>
        <position position="75"/>
    </location>
    <ligand>
        <name>Mg(2+)</name>
        <dbReference type="ChEBI" id="CHEBI:18420"/>
        <label>1</label>
    </ligand>
</feature>
<dbReference type="EC" id="3.1.3.7" evidence="9"/>
<dbReference type="GO" id="GO:0005886">
    <property type="term" value="C:plasma membrane"/>
    <property type="evidence" value="ECO:0007669"/>
    <property type="project" value="UniProtKB-SubCell"/>
</dbReference>
<evidence type="ECO:0000256" key="2">
    <source>
        <dbReference type="ARBA" id="ARBA00005289"/>
    </source>
</evidence>
<keyword evidence="12" id="KW-1185">Reference proteome</keyword>
<dbReference type="InterPro" id="IPR050725">
    <property type="entry name" value="CysQ/Inositol_MonoPase"/>
</dbReference>
<feature type="binding site" evidence="10">
    <location>
        <position position="98"/>
    </location>
    <ligand>
        <name>Mg(2+)</name>
        <dbReference type="ChEBI" id="CHEBI:18420"/>
        <label>1</label>
        <note>catalytic</note>
    </ligand>
</feature>
<dbReference type="EMBL" id="CP010975">
    <property type="protein sequence ID" value="AKE52358.1"/>
    <property type="molecule type" value="Genomic_DNA"/>
</dbReference>
<comment type="function">
    <text evidence="9">Converts adenosine-3',5'-bisphosphate (PAP) to AMP.</text>
</comment>
<keyword evidence="3 9" id="KW-1003">Cell membrane</keyword>
<gene>
    <name evidence="9" type="primary">cysQ</name>
    <name evidence="11" type="ORF">TQ33_1409</name>
</gene>
<feature type="binding site" evidence="10">
    <location>
        <position position="95"/>
    </location>
    <ligand>
        <name>Mg(2+)</name>
        <dbReference type="ChEBI" id="CHEBI:18420"/>
        <label>1</label>
        <note>catalytic</note>
    </ligand>
</feature>
<dbReference type="KEGG" id="kge:TQ33_1409"/>
<accession>A0A0F6RCF5</accession>
<dbReference type="Gene3D" id="3.30.540.10">
    <property type="entry name" value="Fructose-1,6-Bisphosphatase, subunit A, domain 1"/>
    <property type="match status" value="1"/>
</dbReference>
<dbReference type="PROSITE" id="PS00630">
    <property type="entry name" value="IMP_2"/>
    <property type="match status" value="1"/>
</dbReference>
<dbReference type="GO" id="GO:0046854">
    <property type="term" value="P:phosphatidylinositol phosphate biosynthetic process"/>
    <property type="evidence" value="ECO:0007669"/>
    <property type="project" value="InterPro"/>
</dbReference>
<dbReference type="OrthoDB" id="9785695at2"/>
<dbReference type="PANTHER" id="PTHR43028:SF5">
    <property type="entry name" value="3'(2'),5'-BISPHOSPHATE NUCLEOTIDASE 1"/>
    <property type="match status" value="1"/>
</dbReference>